<dbReference type="Proteomes" id="UP000824238">
    <property type="component" value="Unassembled WGS sequence"/>
</dbReference>
<evidence type="ECO:0000256" key="1">
    <source>
        <dbReference type="SAM" id="SignalP"/>
    </source>
</evidence>
<sequence>MEIFLLIAALCCAAASVAAALSLARCLRALEAMEAQRAPVPPAAQEELRERALREQRRFEEALSGILAYGLDDMRRRPGEEA</sequence>
<gene>
    <name evidence="2" type="ORF">IAD36_01910</name>
</gene>
<evidence type="ECO:0000313" key="3">
    <source>
        <dbReference type="Proteomes" id="UP000824238"/>
    </source>
</evidence>
<feature type="chain" id="PRO_5039094056" evidence="1">
    <location>
        <begin position="21"/>
        <end position="82"/>
    </location>
</feature>
<dbReference type="AlphaFoldDB" id="A0A9D1DK74"/>
<reference evidence="2" key="2">
    <citation type="journal article" date="2021" name="PeerJ">
        <title>Extensive microbial diversity within the chicken gut microbiome revealed by metagenomics and culture.</title>
        <authorList>
            <person name="Gilroy R."/>
            <person name="Ravi A."/>
            <person name="Getino M."/>
            <person name="Pursley I."/>
            <person name="Horton D.L."/>
            <person name="Alikhan N.F."/>
            <person name="Baker D."/>
            <person name="Gharbi K."/>
            <person name="Hall N."/>
            <person name="Watson M."/>
            <person name="Adriaenssens E.M."/>
            <person name="Foster-Nyarko E."/>
            <person name="Jarju S."/>
            <person name="Secka A."/>
            <person name="Antonio M."/>
            <person name="Oren A."/>
            <person name="Chaudhuri R.R."/>
            <person name="La Ragione R."/>
            <person name="Hildebrand F."/>
            <person name="Pallen M.J."/>
        </authorList>
    </citation>
    <scope>NUCLEOTIDE SEQUENCE</scope>
    <source>
        <strain evidence="2">ChiGjej3B3-7149</strain>
    </source>
</reference>
<proteinExistence type="predicted"/>
<protein>
    <submittedName>
        <fullName evidence="2">Uncharacterized protein</fullName>
    </submittedName>
</protein>
<feature type="signal peptide" evidence="1">
    <location>
        <begin position="1"/>
        <end position="20"/>
    </location>
</feature>
<accession>A0A9D1DK74</accession>
<name>A0A9D1DK74_9FIRM</name>
<evidence type="ECO:0000313" key="2">
    <source>
        <dbReference type="EMBL" id="HIR54341.1"/>
    </source>
</evidence>
<reference evidence="2" key="1">
    <citation type="submission" date="2020-10" db="EMBL/GenBank/DDBJ databases">
        <authorList>
            <person name="Gilroy R."/>
        </authorList>
    </citation>
    <scope>NUCLEOTIDE SEQUENCE</scope>
    <source>
        <strain evidence="2">ChiGjej3B3-7149</strain>
    </source>
</reference>
<keyword evidence="1" id="KW-0732">Signal</keyword>
<comment type="caution">
    <text evidence="2">The sequence shown here is derived from an EMBL/GenBank/DDBJ whole genome shotgun (WGS) entry which is preliminary data.</text>
</comment>
<organism evidence="2 3">
    <name type="scientific">Candidatus Scatomorpha intestinigallinarum</name>
    <dbReference type="NCBI Taxonomy" id="2840923"/>
    <lineage>
        <taxon>Bacteria</taxon>
        <taxon>Bacillati</taxon>
        <taxon>Bacillota</taxon>
        <taxon>Clostridia</taxon>
        <taxon>Eubacteriales</taxon>
        <taxon>Candidatus Scatomorpha</taxon>
    </lineage>
</organism>
<dbReference type="EMBL" id="DVHH01000053">
    <property type="protein sequence ID" value="HIR54341.1"/>
    <property type="molecule type" value="Genomic_DNA"/>
</dbReference>